<feature type="region of interest" description="Disordered" evidence="1">
    <location>
        <begin position="24"/>
        <end position="146"/>
    </location>
</feature>
<evidence type="ECO:0000256" key="2">
    <source>
        <dbReference type="SAM" id="SignalP"/>
    </source>
</evidence>
<gene>
    <name evidence="3" type="ORF">CHU95_00995</name>
</gene>
<proteinExistence type="predicted"/>
<feature type="signal peptide" evidence="2">
    <location>
        <begin position="1"/>
        <end position="22"/>
    </location>
</feature>
<evidence type="ECO:0000313" key="3">
    <source>
        <dbReference type="EMBL" id="OYQ37634.1"/>
    </source>
</evidence>
<accession>A0A255Z9R0</accession>
<dbReference type="RefSeq" id="WP_094452824.1">
    <property type="nucleotide sequence ID" value="NZ_NOXU01000012.1"/>
</dbReference>
<dbReference type="Proteomes" id="UP000216998">
    <property type="component" value="Unassembled WGS sequence"/>
</dbReference>
<comment type="caution">
    <text evidence="3">The sequence shown here is derived from an EMBL/GenBank/DDBJ whole genome shotgun (WGS) entry which is preliminary data.</text>
</comment>
<organism evidence="3 4">
    <name type="scientific">Niveispirillum lacus</name>
    <dbReference type="NCBI Taxonomy" id="1981099"/>
    <lineage>
        <taxon>Bacteria</taxon>
        <taxon>Pseudomonadati</taxon>
        <taxon>Pseudomonadota</taxon>
        <taxon>Alphaproteobacteria</taxon>
        <taxon>Rhodospirillales</taxon>
        <taxon>Azospirillaceae</taxon>
        <taxon>Niveispirillum</taxon>
    </lineage>
</organism>
<dbReference type="EMBL" id="NOXU01000012">
    <property type="protein sequence ID" value="OYQ37634.1"/>
    <property type="molecule type" value="Genomic_DNA"/>
</dbReference>
<sequence>MHTAILLPALAALIMLCPYAGAQENPLLSPPPGLPGLPANPSPLDAERGRAQADGLRGGADLSLRPAPDPMQRRDARDARLDADRALRALQDPVPPTPPAPGIEGPPAPRIDPPEPRISHGRKKGAPTPAQSSPVPGAKPPPPPDP</sequence>
<keyword evidence="4" id="KW-1185">Reference proteome</keyword>
<protein>
    <submittedName>
        <fullName evidence="3">Uncharacterized protein</fullName>
    </submittedName>
</protein>
<evidence type="ECO:0000313" key="4">
    <source>
        <dbReference type="Proteomes" id="UP000216998"/>
    </source>
</evidence>
<keyword evidence="2" id="KW-0732">Signal</keyword>
<feature type="compositionally biased region" description="Pro residues" evidence="1">
    <location>
        <begin position="137"/>
        <end position="146"/>
    </location>
</feature>
<reference evidence="3 4" key="1">
    <citation type="submission" date="2017-07" db="EMBL/GenBank/DDBJ databases">
        <title>Niveispirillum cyanobacteriorum sp. nov., isolated from cyanobacterial aggregates in a eutrophic lake.</title>
        <authorList>
            <person name="Cai H."/>
        </authorList>
    </citation>
    <scope>NUCLEOTIDE SEQUENCE [LARGE SCALE GENOMIC DNA]</scope>
    <source>
        <strain evidence="4">TH1-14</strain>
    </source>
</reference>
<feature type="compositionally biased region" description="Pro residues" evidence="1">
    <location>
        <begin position="28"/>
        <end position="41"/>
    </location>
</feature>
<feature type="compositionally biased region" description="Pro residues" evidence="1">
    <location>
        <begin position="93"/>
        <end position="111"/>
    </location>
</feature>
<evidence type="ECO:0000256" key="1">
    <source>
        <dbReference type="SAM" id="MobiDB-lite"/>
    </source>
</evidence>
<feature type="compositionally biased region" description="Basic and acidic residues" evidence="1">
    <location>
        <begin position="71"/>
        <end position="87"/>
    </location>
</feature>
<name>A0A255Z9R0_9PROT</name>
<feature type="chain" id="PRO_5012513543" evidence="2">
    <location>
        <begin position="23"/>
        <end position="146"/>
    </location>
</feature>
<dbReference type="AlphaFoldDB" id="A0A255Z9R0"/>